<keyword evidence="2" id="KW-0812">Transmembrane</keyword>
<evidence type="ECO:0000313" key="3">
    <source>
        <dbReference type="EMBL" id="SMD14515.1"/>
    </source>
</evidence>
<proteinExistence type="predicted"/>
<gene>
    <name evidence="3" type="ORF">SAMN05661093_05059</name>
</gene>
<keyword evidence="4" id="KW-1185">Reference proteome</keyword>
<dbReference type="AlphaFoldDB" id="A0A1W2EXT9"/>
<evidence type="ECO:0000256" key="2">
    <source>
        <dbReference type="SAM" id="Phobius"/>
    </source>
</evidence>
<dbReference type="RefSeq" id="WP_084429504.1">
    <property type="nucleotide sequence ID" value="NZ_FWXV01000004.1"/>
</dbReference>
<protein>
    <submittedName>
        <fullName evidence="3">Uncharacterized protein</fullName>
    </submittedName>
</protein>
<feature type="region of interest" description="Disordered" evidence="1">
    <location>
        <begin position="342"/>
        <end position="366"/>
    </location>
</feature>
<dbReference type="EMBL" id="FWXV01000004">
    <property type="protein sequence ID" value="SMD14515.1"/>
    <property type="molecule type" value="Genomic_DNA"/>
</dbReference>
<accession>A0A1W2EXT9</accession>
<feature type="transmembrane region" description="Helical" evidence="2">
    <location>
        <begin position="157"/>
        <end position="177"/>
    </location>
</feature>
<sequence>MSLVFGKEPKRHHYPQQSVDLWTREADTTTLPLINQATAQPRPANVGVTYVEQEHHALADEQELVWPAEGEREARPHQMQAKGLSPTTSAIDELLAETEKAVTAAHADHQHAAAVLGPYVRREPGAKVRYWICWPILIFGDTAGVWSAAVVNGDVPYIAFGQALASGVAAACAGLVGSELKDIRMARARQRDPESLSQDEQRYRRLFTGADKGIGIVKLIGLLSGVVAALVMVAIFALRSSIEGNEAGLTFGLLAAATAIGSLLLGYSAADEVADFLATAEKRVGQVEKRYLQLASSAAPKRQAEAEEAARSIQAEYQLRGQAAGKRVESLSWRVQRQNPHVLGHGYPVGEQSGVIGRRPRRGGAA</sequence>
<name>A0A1W2EXT9_KIBAR</name>
<feature type="transmembrane region" description="Helical" evidence="2">
    <location>
        <begin position="249"/>
        <end position="267"/>
    </location>
</feature>
<keyword evidence="2" id="KW-0472">Membrane</keyword>
<feature type="transmembrane region" description="Helical" evidence="2">
    <location>
        <begin position="131"/>
        <end position="151"/>
    </location>
</feature>
<keyword evidence="2" id="KW-1133">Transmembrane helix</keyword>
<reference evidence="3 4" key="1">
    <citation type="submission" date="2017-04" db="EMBL/GenBank/DDBJ databases">
        <authorList>
            <person name="Afonso C.L."/>
            <person name="Miller P.J."/>
            <person name="Scott M.A."/>
            <person name="Spackman E."/>
            <person name="Goraichik I."/>
            <person name="Dimitrov K.M."/>
            <person name="Suarez D.L."/>
            <person name="Swayne D.E."/>
        </authorList>
    </citation>
    <scope>NUCLEOTIDE SEQUENCE [LARGE SCALE GENOMIC DNA]</scope>
    <source>
        <strain evidence="3 4">DSM 43828</strain>
    </source>
</reference>
<evidence type="ECO:0000313" key="4">
    <source>
        <dbReference type="Proteomes" id="UP000192674"/>
    </source>
</evidence>
<dbReference type="OrthoDB" id="4571144at2"/>
<feature type="transmembrane region" description="Helical" evidence="2">
    <location>
        <begin position="214"/>
        <end position="237"/>
    </location>
</feature>
<dbReference type="Proteomes" id="UP000192674">
    <property type="component" value="Unassembled WGS sequence"/>
</dbReference>
<organism evidence="3 4">
    <name type="scientific">Kibdelosporangium aridum</name>
    <dbReference type="NCBI Taxonomy" id="2030"/>
    <lineage>
        <taxon>Bacteria</taxon>
        <taxon>Bacillati</taxon>
        <taxon>Actinomycetota</taxon>
        <taxon>Actinomycetes</taxon>
        <taxon>Pseudonocardiales</taxon>
        <taxon>Pseudonocardiaceae</taxon>
        <taxon>Kibdelosporangium</taxon>
    </lineage>
</organism>
<evidence type="ECO:0000256" key="1">
    <source>
        <dbReference type="SAM" id="MobiDB-lite"/>
    </source>
</evidence>